<dbReference type="OMA" id="RIMPITT"/>
<name>S8AKG5_DACHA</name>
<keyword evidence="2" id="KW-0732">Signal</keyword>
<proteinExistence type="predicted"/>
<accession>S8AKG5</accession>
<comment type="caution">
    <text evidence="3">The sequence shown here is derived from an EMBL/GenBank/DDBJ whole genome shotgun (WGS) entry which is preliminary data.</text>
</comment>
<dbReference type="Proteomes" id="UP000015100">
    <property type="component" value="Unassembled WGS sequence"/>
</dbReference>
<dbReference type="OrthoDB" id="5390589at2759"/>
<feature type="chain" id="PRO_5004560602" evidence="2">
    <location>
        <begin position="22"/>
        <end position="675"/>
    </location>
</feature>
<feature type="signal peptide" evidence="2">
    <location>
        <begin position="1"/>
        <end position="21"/>
    </location>
</feature>
<feature type="region of interest" description="Disordered" evidence="1">
    <location>
        <begin position="223"/>
        <end position="245"/>
    </location>
</feature>
<sequence>MLLLPALSLRSIMLLLSFVRGQSIVSTTTTTTITQLVECVTTIFTTTTLDYCPCSATFPSITMCVECRTCATTTISPLPSGEQFSITLTIPLQSGDQVITLSRVGNTVGIGGSDLIFNLSSDGIIRDVDTGDIVYVILPSGAKRKRFSGAVDLLIGTPPAAGTYQTWSRTLEGELVFNVISSSGNSITLGFGVAIADDGSIDTTLPIQMYDLSAGQPSNIEDGSASPSFISGTSTSTSSTSTSTITSSTTSGHTYTVTQYGSRTGVSTSTQSNGIVYVVTTLLQSTTTLTLYASTTSISTVPFNSYSPTITVYYILSQYITTSVFYGPSGYTSTPIIGSVFPTLTAFEQISQVTITNTTYGPNFSTLFAQTNISIPTVTYWIQFTPESFITTTKYIYDQYPDITTTLYFTTPTAIVSILRNQYVVFTTQTGTADLTTTFGPDNPTATVSVMISPTTTVTLQSVTMVWNLETTSFETISQTPGYTRTVRMYIPYPPASYVRFQPTDATGAAQFFTAESTILDPQPTQTVWFISTGPNTKCKFIQVNDNLILATDPDTGNKLAVPYYPWAYFPLSPSGSPLYFSNRTQFNQINGALDIPFNYVNTGSNLLKLNASFSSSYLSPTPTASGANFFYEPSQPGPYTPFFYKSSDAVQLFGGRSPIGTTEMSFTSSAPTAR</sequence>
<evidence type="ECO:0000256" key="1">
    <source>
        <dbReference type="SAM" id="MobiDB-lite"/>
    </source>
</evidence>
<dbReference type="AlphaFoldDB" id="S8AKG5"/>
<evidence type="ECO:0000313" key="3">
    <source>
        <dbReference type="EMBL" id="EPS43394.1"/>
    </source>
</evidence>
<gene>
    <name evidence="3" type="ORF">H072_2623</name>
</gene>
<organism evidence="3 4">
    <name type="scientific">Dactylellina haptotyla (strain CBS 200.50)</name>
    <name type="common">Nematode-trapping fungus</name>
    <name type="synonym">Monacrosporium haptotylum</name>
    <dbReference type="NCBI Taxonomy" id="1284197"/>
    <lineage>
        <taxon>Eukaryota</taxon>
        <taxon>Fungi</taxon>
        <taxon>Dikarya</taxon>
        <taxon>Ascomycota</taxon>
        <taxon>Pezizomycotina</taxon>
        <taxon>Orbiliomycetes</taxon>
        <taxon>Orbiliales</taxon>
        <taxon>Orbiliaceae</taxon>
        <taxon>Dactylellina</taxon>
    </lineage>
</organism>
<dbReference type="HOGENOM" id="CLU_407100_0_0_1"/>
<evidence type="ECO:0000313" key="4">
    <source>
        <dbReference type="Proteomes" id="UP000015100"/>
    </source>
</evidence>
<keyword evidence="4" id="KW-1185">Reference proteome</keyword>
<dbReference type="EMBL" id="AQGS01000079">
    <property type="protein sequence ID" value="EPS43394.1"/>
    <property type="molecule type" value="Genomic_DNA"/>
</dbReference>
<feature type="compositionally biased region" description="Low complexity" evidence="1">
    <location>
        <begin position="224"/>
        <end position="245"/>
    </location>
</feature>
<protein>
    <submittedName>
        <fullName evidence="3">Uncharacterized protein</fullName>
    </submittedName>
</protein>
<reference evidence="4" key="2">
    <citation type="submission" date="2013-04" db="EMBL/GenBank/DDBJ databases">
        <title>Genomic mechanisms accounting for the adaptation to parasitism in nematode-trapping fungi.</title>
        <authorList>
            <person name="Ahren D.G."/>
        </authorList>
    </citation>
    <scope>NUCLEOTIDE SEQUENCE [LARGE SCALE GENOMIC DNA]</scope>
    <source>
        <strain evidence="4">CBS 200.50</strain>
    </source>
</reference>
<evidence type="ECO:0000256" key="2">
    <source>
        <dbReference type="SAM" id="SignalP"/>
    </source>
</evidence>
<reference evidence="3 4" key="1">
    <citation type="journal article" date="2013" name="PLoS Genet.">
        <title>Genomic mechanisms accounting for the adaptation to parasitism in nematode-trapping fungi.</title>
        <authorList>
            <person name="Meerupati T."/>
            <person name="Andersson K.M."/>
            <person name="Friman E."/>
            <person name="Kumar D."/>
            <person name="Tunlid A."/>
            <person name="Ahren D."/>
        </authorList>
    </citation>
    <scope>NUCLEOTIDE SEQUENCE [LARGE SCALE GENOMIC DNA]</scope>
    <source>
        <strain evidence="3 4">CBS 200.50</strain>
    </source>
</reference>